<dbReference type="PROSITE" id="PS00028">
    <property type="entry name" value="ZINC_FINGER_C2H2_1"/>
    <property type="match status" value="5"/>
</dbReference>
<dbReference type="GO" id="GO:0005634">
    <property type="term" value="C:nucleus"/>
    <property type="evidence" value="ECO:0007669"/>
    <property type="project" value="UniProtKB-ARBA"/>
</dbReference>
<evidence type="ECO:0000256" key="3">
    <source>
        <dbReference type="ARBA" id="ARBA00022771"/>
    </source>
</evidence>
<feature type="domain" description="C2H2-type" evidence="6">
    <location>
        <begin position="1203"/>
        <end position="1230"/>
    </location>
</feature>
<proteinExistence type="predicted"/>
<dbReference type="SMART" id="SM00355">
    <property type="entry name" value="ZnF_C2H2"/>
    <property type="match status" value="11"/>
</dbReference>
<feature type="domain" description="C2H2-type" evidence="6">
    <location>
        <begin position="1261"/>
        <end position="1289"/>
    </location>
</feature>
<dbReference type="STRING" id="41427.A0A182J7V3"/>
<name>A0A182J7V3_ANOAO</name>
<feature type="region of interest" description="Disordered" evidence="5">
    <location>
        <begin position="644"/>
        <end position="672"/>
    </location>
</feature>
<feature type="domain" description="C2H2-type" evidence="6">
    <location>
        <begin position="1074"/>
        <end position="1101"/>
    </location>
</feature>
<dbReference type="GO" id="GO:0008270">
    <property type="term" value="F:zinc ion binding"/>
    <property type="evidence" value="ECO:0007669"/>
    <property type="project" value="UniProtKB-KW"/>
</dbReference>
<feature type="domain" description="C2H2-type" evidence="6">
    <location>
        <begin position="1164"/>
        <end position="1187"/>
    </location>
</feature>
<dbReference type="InterPro" id="IPR036236">
    <property type="entry name" value="Znf_C2H2_sf"/>
</dbReference>
<keyword evidence="4" id="KW-0862">Zinc</keyword>
<evidence type="ECO:0000313" key="7">
    <source>
        <dbReference type="EnsemblMetazoa" id="AATE013031-PA.1"/>
    </source>
</evidence>
<keyword evidence="1" id="KW-0479">Metal-binding</keyword>
<dbReference type="SUPFAM" id="SSF57667">
    <property type="entry name" value="beta-beta-alpha zinc fingers"/>
    <property type="match status" value="2"/>
</dbReference>
<dbReference type="Pfam" id="PF00096">
    <property type="entry name" value="zf-C2H2"/>
    <property type="match status" value="2"/>
</dbReference>
<feature type="region of interest" description="Disordered" evidence="5">
    <location>
        <begin position="1313"/>
        <end position="1362"/>
    </location>
</feature>
<evidence type="ECO:0000256" key="4">
    <source>
        <dbReference type="ARBA" id="ARBA00022833"/>
    </source>
</evidence>
<keyword evidence="3" id="KW-0863">Zinc-finger</keyword>
<feature type="compositionally biased region" description="Low complexity" evidence="5">
    <location>
        <begin position="1108"/>
        <end position="1132"/>
    </location>
</feature>
<organism evidence="7">
    <name type="scientific">Anopheles atroparvus</name>
    <name type="common">European mosquito</name>
    <dbReference type="NCBI Taxonomy" id="41427"/>
    <lineage>
        <taxon>Eukaryota</taxon>
        <taxon>Metazoa</taxon>
        <taxon>Ecdysozoa</taxon>
        <taxon>Arthropoda</taxon>
        <taxon>Hexapoda</taxon>
        <taxon>Insecta</taxon>
        <taxon>Pterygota</taxon>
        <taxon>Neoptera</taxon>
        <taxon>Endopterygota</taxon>
        <taxon>Diptera</taxon>
        <taxon>Nematocera</taxon>
        <taxon>Culicoidea</taxon>
        <taxon>Culicidae</taxon>
        <taxon>Anophelinae</taxon>
        <taxon>Anopheles</taxon>
    </lineage>
</organism>
<feature type="compositionally biased region" description="Basic and acidic residues" evidence="5">
    <location>
        <begin position="1349"/>
        <end position="1359"/>
    </location>
</feature>
<dbReference type="FunFam" id="3.30.160.60:FF:000446">
    <property type="entry name" value="Zinc finger protein"/>
    <property type="match status" value="1"/>
</dbReference>
<keyword evidence="2" id="KW-0677">Repeat</keyword>
<dbReference type="Gene3D" id="3.30.160.60">
    <property type="entry name" value="Classic Zinc Finger"/>
    <property type="match status" value="5"/>
</dbReference>
<feature type="region of interest" description="Disordered" evidence="5">
    <location>
        <begin position="279"/>
        <end position="342"/>
    </location>
</feature>
<dbReference type="EnsemblMetazoa" id="AATE013031-RA">
    <property type="protein sequence ID" value="AATE013031-PA.1"/>
    <property type="gene ID" value="AATE013031"/>
</dbReference>
<feature type="region of interest" description="Disordered" evidence="5">
    <location>
        <begin position="1088"/>
        <end position="1157"/>
    </location>
</feature>
<evidence type="ECO:0000259" key="6">
    <source>
        <dbReference type="PROSITE" id="PS50157"/>
    </source>
</evidence>
<evidence type="ECO:0000256" key="1">
    <source>
        <dbReference type="ARBA" id="ARBA00022723"/>
    </source>
</evidence>
<feature type="compositionally biased region" description="Polar residues" evidence="5">
    <location>
        <begin position="847"/>
        <end position="865"/>
    </location>
</feature>
<feature type="region of interest" description="Disordered" evidence="5">
    <location>
        <begin position="805"/>
        <end position="832"/>
    </location>
</feature>
<dbReference type="VEuPathDB" id="VectorBase:AATE013031"/>
<accession>A0A182J7V3</accession>
<reference evidence="7" key="1">
    <citation type="submission" date="2022-08" db="UniProtKB">
        <authorList>
            <consortium name="EnsemblMetazoa"/>
        </authorList>
    </citation>
    <scope>IDENTIFICATION</scope>
    <source>
        <strain evidence="7">EBRO</strain>
    </source>
</reference>
<dbReference type="PROSITE" id="PS50157">
    <property type="entry name" value="ZINC_FINGER_C2H2_2"/>
    <property type="match status" value="5"/>
</dbReference>
<feature type="region of interest" description="Disordered" evidence="5">
    <location>
        <begin position="847"/>
        <end position="872"/>
    </location>
</feature>
<feature type="compositionally biased region" description="Polar residues" evidence="5">
    <location>
        <begin position="812"/>
        <end position="824"/>
    </location>
</feature>
<evidence type="ECO:0000256" key="5">
    <source>
        <dbReference type="SAM" id="MobiDB-lite"/>
    </source>
</evidence>
<protein>
    <recommendedName>
        <fullName evidence="6">C2H2-type domain-containing protein</fullName>
    </recommendedName>
</protein>
<feature type="region of interest" description="Disordered" evidence="5">
    <location>
        <begin position="912"/>
        <end position="953"/>
    </location>
</feature>
<evidence type="ECO:0000256" key="2">
    <source>
        <dbReference type="ARBA" id="ARBA00022737"/>
    </source>
</evidence>
<dbReference type="InterPro" id="IPR013087">
    <property type="entry name" value="Znf_C2H2_type"/>
</dbReference>
<feature type="compositionally biased region" description="Polar residues" evidence="5">
    <location>
        <begin position="306"/>
        <end position="323"/>
    </location>
</feature>
<feature type="compositionally biased region" description="Low complexity" evidence="5">
    <location>
        <begin position="285"/>
        <end position="300"/>
    </location>
</feature>
<dbReference type="PANTHER" id="PTHR24379">
    <property type="entry name" value="KRAB AND ZINC FINGER DOMAIN-CONTAINING"/>
    <property type="match status" value="1"/>
</dbReference>
<dbReference type="PANTHER" id="PTHR24379:SF121">
    <property type="entry name" value="C2H2-TYPE DOMAIN-CONTAINING PROTEIN"/>
    <property type="match status" value="1"/>
</dbReference>
<feature type="domain" description="C2H2-type" evidence="6">
    <location>
        <begin position="971"/>
        <end position="995"/>
    </location>
</feature>
<sequence length="1520" mass="165325">MDIFQNQCSESLGFDSMLSSNHLNSPLHDSPGSPNQLTFAPSSPYFASISQQLCGSGAGGSSSGPNDVILPSIFVKIPTQINQQYQQENRLQNARNASEIKCEERAEPIKCEVADTRGKQTTASSISEQLPDIIDNYLNDTHGASGTVEAPSIRRCDCCPFATLSEASLGEHKRTKHPAGVRMLIDTLSCPVCENKFYKNPVLELHLLEDHEMTRNEVEMLCSKVANFQQNQTIVVSSQTQTSSTSTPTLATTAAPNRSRIYIKDVQLLKKPDVIAQETQHETVQQGQSQQLLSADQQSSHPATHLCSQENLLPPNDSSSHGQFQGEHGHLPPQPAANGSASGSKIFIRNVSLLQNVNFTPSAENILLSNGGKYHSFMNHECQSSLSPANDTASMDDSYCQMLPSPVATQPRGNRIYIKNVDILRNPLLSLNPTPAASNSFDVTTTSRASSCESIICTTTPPPPAPQAGTTSQTLPSIVQSTGTVIPLSQIVLPSQSHLATGGDQSLPGGGVLGLGGLMTPQQQQQQSQQQIIGQATASLPMMYATAPTPPSGIAHSCTSSASSVSSCISVVPSSSNASGHGYQVPSFASDVGQRKSKIFIKNISVLKQPTIHLKSVDEVNLMTYDQLQLQNLLPVGATPVSAGLGNDGLDGERRQEEQGLEGEDGGAMGTDQMNPSYGGLMDCVVAEHQQQQQQQHEEAMDGYHDVSCYGDLDVCDFTDGFNERDDPGGGGGSGGGGCAISVPSGGSNNNTLGMSCDGMLGDARCDNFQSGFGQDIILLQPSAGGAELQANETQKMSDSWPSVNIDGEPQANDTQKMSDSWPSVNIDGESPTNAVQKMADNWQTVQTVGGSSQSQDNLGPSESVSAPEGTMSVQHQDNEIMFVCSQEVINLDPPNEEPKVGEDIQMHAAIEGGQPGEPRTNFPPDETSSLANDRASERPRPRGRPKGAKQTGITKLKKLYSNLTPQEEGYKCDIKDCGARFRQTERLEYHRKCHLPGGGGAGTGELAGSPPAIQCPECGSLEFRNWNTLHTHLWREHGIDMELYSCQLCSFKTPVLCRLTNTHMKIHSEERNFKCAICSKAFKNNKQLRNHRRSHRDPGQTQPPPQQQQQQQQELPPDGSSSANDGQGSSSDRIEVDEAPPEPVAPTKPSKAQTNKTPLVASIKCVKCGQKFTSQRQLQAHMDAKHPPTAGDGLASEAPGKHRCVLCGMKFRTRYLLQSHSAKHSDEKRFKCEHCDYTTNDHNAFRRHKMRHNTKGSHMYKCSYCDYTSIQSTTYRKHLERMHADEASRLLYKCARCTFVSISELKYQLHRAKHEEGEPGEEPVEETRRTEEQLSSEYDLSMTAGDSRLQEQQEDSRACESVGSDVMIVDNREPMDDTVDVHRPSTCGEEVSVQHTSNHPSGLQAVVQQPIIRPAMFANNFSKVDNFYGHHHQHHLQPKLLKLTDRIPAHRVSPLGQLQLQPQSLQPSLLPSVTLPGSAMSAASSLPVATPALAGVGFQIGSFDMQQKYEHQQQQQQTQ</sequence>